<dbReference type="AlphaFoldDB" id="A0AAV5DLM2"/>
<name>A0AAV5DLM2_ELECO</name>
<evidence type="ECO:0000313" key="1">
    <source>
        <dbReference type="EMBL" id="GJN11863.1"/>
    </source>
</evidence>
<organism evidence="1 2">
    <name type="scientific">Eleusine coracana subsp. coracana</name>
    <dbReference type="NCBI Taxonomy" id="191504"/>
    <lineage>
        <taxon>Eukaryota</taxon>
        <taxon>Viridiplantae</taxon>
        <taxon>Streptophyta</taxon>
        <taxon>Embryophyta</taxon>
        <taxon>Tracheophyta</taxon>
        <taxon>Spermatophyta</taxon>
        <taxon>Magnoliopsida</taxon>
        <taxon>Liliopsida</taxon>
        <taxon>Poales</taxon>
        <taxon>Poaceae</taxon>
        <taxon>PACMAD clade</taxon>
        <taxon>Chloridoideae</taxon>
        <taxon>Cynodonteae</taxon>
        <taxon>Eleusininae</taxon>
        <taxon>Eleusine</taxon>
    </lineage>
</organism>
<reference evidence="1" key="1">
    <citation type="journal article" date="2018" name="DNA Res.">
        <title>Multiple hybrid de novo genome assembly of finger millet, an orphan allotetraploid crop.</title>
        <authorList>
            <person name="Hatakeyama M."/>
            <person name="Aluri S."/>
            <person name="Balachadran M.T."/>
            <person name="Sivarajan S.R."/>
            <person name="Patrignani A."/>
            <person name="Gruter S."/>
            <person name="Poveda L."/>
            <person name="Shimizu-Inatsugi R."/>
            <person name="Baeten J."/>
            <person name="Francoijs K.J."/>
            <person name="Nataraja K.N."/>
            <person name="Reddy Y.A.N."/>
            <person name="Phadnis S."/>
            <person name="Ravikumar R.L."/>
            <person name="Schlapbach R."/>
            <person name="Sreeman S.M."/>
            <person name="Shimizu K.K."/>
        </authorList>
    </citation>
    <scope>NUCLEOTIDE SEQUENCE</scope>
</reference>
<comment type="caution">
    <text evidence="1">The sequence shown here is derived from an EMBL/GenBank/DDBJ whole genome shotgun (WGS) entry which is preliminary data.</text>
</comment>
<protein>
    <submittedName>
        <fullName evidence="1">Uncharacterized protein</fullName>
    </submittedName>
</protein>
<evidence type="ECO:0000313" key="2">
    <source>
        <dbReference type="Proteomes" id="UP001054889"/>
    </source>
</evidence>
<dbReference type="Proteomes" id="UP001054889">
    <property type="component" value="Unassembled WGS sequence"/>
</dbReference>
<dbReference type="EMBL" id="BQKI01000020">
    <property type="protein sequence ID" value="GJN11863.1"/>
    <property type="molecule type" value="Genomic_DNA"/>
</dbReference>
<reference evidence="1" key="2">
    <citation type="submission" date="2021-12" db="EMBL/GenBank/DDBJ databases">
        <title>Resequencing data analysis of finger millet.</title>
        <authorList>
            <person name="Hatakeyama M."/>
            <person name="Aluri S."/>
            <person name="Balachadran M.T."/>
            <person name="Sivarajan S.R."/>
            <person name="Poveda L."/>
            <person name="Shimizu-Inatsugi R."/>
            <person name="Schlapbach R."/>
            <person name="Sreeman S.M."/>
            <person name="Shimizu K.K."/>
        </authorList>
    </citation>
    <scope>NUCLEOTIDE SEQUENCE</scope>
</reference>
<proteinExistence type="predicted"/>
<keyword evidence="2" id="KW-1185">Reference proteome</keyword>
<sequence length="117" mass="13381">MRQHILTSCVLAKEFWSRILSKLNLESRVPTADDDSFANWWRRAVRKVPKEIRKGLNTVIILGGWTLWKHRNACVFDTAAPCIRTLLKNFDNENHLWCLVGVAGLRRLALGLVLEAG</sequence>
<gene>
    <name evidence="1" type="primary">ga30096</name>
    <name evidence="1" type="ORF">PR202_ga30096</name>
</gene>
<accession>A0AAV5DLM2</accession>